<evidence type="ECO:0000256" key="2">
    <source>
        <dbReference type="ARBA" id="ARBA00023125"/>
    </source>
</evidence>
<keyword evidence="6" id="KW-1185">Reference proteome</keyword>
<dbReference type="InterPro" id="IPR014710">
    <property type="entry name" value="RmlC-like_jellyroll"/>
</dbReference>
<dbReference type="EMBL" id="CP007033">
    <property type="protein sequence ID" value="AHF11284.1"/>
    <property type="molecule type" value="Genomic_DNA"/>
</dbReference>
<dbReference type="SMART" id="SM00419">
    <property type="entry name" value="HTH_CRP"/>
    <property type="match status" value="1"/>
</dbReference>
<evidence type="ECO:0000259" key="4">
    <source>
        <dbReference type="PROSITE" id="PS51063"/>
    </source>
</evidence>
<proteinExistence type="predicted"/>
<dbReference type="Pfam" id="PF00027">
    <property type="entry name" value="cNMP_binding"/>
    <property type="match status" value="1"/>
</dbReference>
<dbReference type="SUPFAM" id="SSF51206">
    <property type="entry name" value="cAMP-binding domain-like"/>
    <property type="match status" value="1"/>
</dbReference>
<dbReference type="SUPFAM" id="SSF46785">
    <property type="entry name" value="Winged helix' DNA-binding domain"/>
    <property type="match status" value="1"/>
</dbReference>
<dbReference type="CDD" id="cd00038">
    <property type="entry name" value="CAP_ED"/>
    <property type="match status" value="1"/>
</dbReference>
<dbReference type="InterPro" id="IPR036390">
    <property type="entry name" value="WH_DNA-bd_sf"/>
</dbReference>
<keyword evidence="3" id="KW-0804">Transcription</keyword>
<evidence type="ECO:0000313" key="5">
    <source>
        <dbReference type="EMBL" id="AHF11284.1"/>
    </source>
</evidence>
<accession>A0ABN4BVY4</accession>
<dbReference type="Proteomes" id="UP000018934">
    <property type="component" value="Chromosome"/>
</dbReference>
<organism evidence="5 6">
    <name type="scientific">Dehalobacter restrictus (strain DSM 9455 / PER-K23)</name>
    <dbReference type="NCBI Taxonomy" id="871738"/>
    <lineage>
        <taxon>Bacteria</taxon>
        <taxon>Bacillati</taxon>
        <taxon>Bacillota</taxon>
        <taxon>Clostridia</taxon>
        <taxon>Eubacteriales</taxon>
        <taxon>Desulfitobacteriaceae</taxon>
        <taxon>Dehalobacter</taxon>
    </lineage>
</organism>
<evidence type="ECO:0000256" key="3">
    <source>
        <dbReference type="ARBA" id="ARBA00023163"/>
    </source>
</evidence>
<keyword evidence="2" id="KW-0238">DNA-binding</keyword>
<dbReference type="InterPro" id="IPR000595">
    <property type="entry name" value="cNMP-bd_dom"/>
</dbReference>
<dbReference type="InterPro" id="IPR012318">
    <property type="entry name" value="HTH_CRP"/>
</dbReference>
<dbReference type="InterPro" id="IPR036388">
    <property type="entry name" value="WH-like_DNA-bd_sf"/>
</dbReference>
<name>A0ABN4BVY4_DEHRP</name>
<protein>
    <recommendedName>
        <fullName evidence="4">HTH crp-type domain-containing protein</fullName>
    </recommendedName>
</protein>
<dbReference type="RefSeq" id="WP_025205273.1">
    <property type="nucleotide sequence ID" value="NZ_CP007033.1"/>
</dbReference>
<dbReference type="Gene3D" id="1.10.10.10">
    <property type="entry name" value="Winged helix-like DNA-binding domain superfamily/Winged helix DNA-binding domain"/>
    <property type="match status" value="1"/>
</dbReference>
<evidence type="ECO:0000256" key="1">
    <source>
        <dbReference type="ARBA" id="ARBA00023015"/>
    </source>
</evidence>
<dbReference type="InterPro" id="IPR018490">
    <property type="entry name" value="cNMP-bd_dom_sf"/>
</dbReference>
<keyword evidence="1" id="KW-0805">Transcription regulation</keyword>
<feature type="domain" description="HTH crp-type" evidence="4">
    <location>
        <begin position="142"/>
        <end position="215"/>
    </location>
</feature>
<reference evidence="5 6" key="1">
    <citation type="journal article" date="2013" name="Stand. Genomic Sci.">
        <title>Complete genome sequence of Dehalobacter restrictus PER-K23(T.).</title>
        <authorList>
            <person name="Kruse T."/>
            <person name="Maillard J."/>
            <person name="Goodwin L."/>
            <person name="Woyke T."/>
            <person name="Teshima H."/>
            <person name="Bruce D."/>
            <person name="Detter C."/>
            <person name="Tapia R."/>
            <person name="Han C."/>
            <person name="Huntemann M."/>
            <person name="Wei C.L."/>
            <person name="Han J."/>
            <person name="Chen A."/>
            <person name="Kyrpides N."/>
            <person name="Szeto E."/>
            <person name="Markowitz V."/>
            <person name="Ivanova N."/>
            <person name="Pagani I."/>
            <person name="Pati A."/>
            <person name="Pitluck S."/>
            <person name="Nolan M."/>
            <person name="Holliger C."/>
            <person name="Smidt H."/>
        </authorList>
    </citation>
    <scope>NUCLEOTIDE SEQUENCE [LARGE SCALE GENOMIC DNA]</scope>
    <source>
        <strain evidence="6">DSM 9455</strain>
    </source>
</reference>
<evidence type="ECO:0000313" key="6">
    <source>
        <dbReference type="Proteomes" id="UP000018934"/>
    </source>
</evidence>
<dbReference type="Pfam" id="PF13545">
    <property type="entry name" value="HTH_Crp_2"/>
    <property type="match status" value="1"/>
</dbReference>
<sequence>MDYLERNYLPENFYGIPALIDYSNLGEMCTFKKGDPIILPGQYLKKLLLIIDGKVKVSRLSSSGREHFQYFAEKNAIINELFPSEDSPLQIIATRNTQTCMFTSGQLLQIISNDNTIALEILKGLSQKSNYFEEKLVERTYDTATTRICHLIRNLVLQVGVYEDGKCLIDIPLPQNYISQITGLHFITVCNVIKKLKNEKILGKDGKKLIVYDVEKLNKYLMLYEEE</sequence>
<gene>
    <name evidence="5" type="ORF">DEHRE_03985</name>
</gene>
<dbReference type="PROSITE" id="PS51063">
    <property type="entry name" value="HTH_CRP_2"/>
    <property type="match status" value="1"/>
</dbReference>
<dbReference type="Gene3D" id="2.60.120.10">
    <property type="entry name" value="Jelly Rolls"/>
    <property type="match status" value="1"/>
</dbReference>